<dbReference type="Pfam" id="PF00664">
    <property type="entry name" value="ABC_membrane"/>
    <property type="match status" value="1"/>
</dbReference>
<keyword evidence="6" id="KW-0547">Nucleotide-binding</keyword>
<dbReference type="SMART" id="SM00382">
    <property type="entry name" value="AAA"/>
    <property type="match status" value="1"/>
</dbReference>
<dbReference type="PROSITE" id="PS00211">
    <property type="entry name" value="ABC_TRANSPORTER_1"/>
    <property type="match status" value="1"/>
</dbReference>
<proteinExistence type="predicted"/>
<keyword evidence="9 10" id="KW-0472">Membrane</keyword>
<keyword evidence="3" id="KW-1003">Cell membrane</keyword>
<dbReference type="Proteomes" id="UP000242637">
    <property type="component" value="Chromosome 1"/>
</dbReference>
<evidence type="ECO:0000256" key="9">
    <source>
        <dbReference type="ARBA" id="ARBA00023136"/>
    </source>
</evidence>
<evidence type="ECO:0000313" key="13">
    <source>
        <dbReference type="EMBL" id="SNV18014.1"/>
    </source>
</evidence>
<accession>A0A239V9C8</accession>
<evidence type="ECO:0000256" key="2">
    <source>
        <dbReference type="ARBA" id="ARBA00022448"/>
    </source>
</evidence>
<dbReference type="KEGG" id="dco:SAMEA4475696_0348"/>
<dbReference type="AlphaFoldDB" id="A0A239V9C8"/>
<feature type="domain" description="ABC transmembrane type-1" evidence="12">
    <location>
        <begin position="135"/>
        <end position="419"/>
    </location>
</feature>
<dbReference type="SUPFAM" id="SSF90123">
    <property type="entry name" value="ABC transporter transmembrane region"/>
    <property type="match status" value="1"/>
</dbReference>
<dbReference type="GO" id="GO:0005886">
    <property type="term" value="C:plasma membrane"/>
    <property type="evidence" value="ECO:0007669"/>
    <property type="project" value="UniProtKB-SubCell"/>
</dbReference>
<evidence type="ECO:0000313" key="14">
    <source>
        <dbReference type="Proteomes" id="UP000242637"/>
    </source>
</evidence>
<keyword evidence="5 10" id="KW-0812">Transmembrane</keyword>
<feature type="transmembrane region" description="Helical" evidence="10">
    <location>
        <begin position="130"/>
        <end position="150"/>
    </location>
</feature>
<feature type="domain" description="ABC transporter" evidence="11">
    <location>
        <begin position="455"/>
        <end position="690"/>
    </location>
</feature>
<evidence type="ECO:0000256" key="8">
    <source>
        <dbReference type="ARBA" id="ARBA00022989"/>
    </source>
</evidence>
<gene>
    <name evidence="13" type="ORF">SAMEA4475696_00348</name>
</gene>
<dbReference type="Pfam" id="PF00005">
    <property type="entry name" value="ABC_tran"/>
    <property type="match status" value="1"/>
</dbReference>
<dbReference type="PANTHER" id="PTHR43394">
    <property type="entry name" value="ATP-DEPENDENT PERMEASE MDL1, MITOCHONDRIAL"/>
    <property type="match status" value="1"/>
</dbReference>
<dbReference type="PROSITE" id="PS50929">
    <property type="entry name" value="ABC_TM1F"/>
    <property type="match status" value="1"/>
</dbReference>
<feature type="transmembrane region" description="Helical" evidence="10">
    <location>
        <begin position="170"/>
        <end position="195"/>
    </location>
</feature>
<dbReference type="InterPro" id="IPR003593">
    <property type="entry name" value="AAA+_ATPase"/>
</dbReference>
<dbReference type="Gene3D" id="1.20.1560.10">
    <property type="entry name" value="ABC transporter type 1, transmembrane domain"/>
    <property type="match status" value="1"/>
</dbReference>
<evidence type="ECO:0000256" key="1">
    <source>
        <dbReference type="ARBA" id="ARBA00004651"/>
    </source>
</evidence>
<evidence type="ECO:0000259" key="11">
    <source>
        <dbReference type="PROSITE" id="PS50893"/>
    </source>
</evidence>
<comment type="subcellular location">
    <subcellularLocation>
        <location evidence="1">Cell membrane</location>
        <topology evidence="1">Multi-pass membrane protein</topology>
    </subcellularLocation>
</comment>
<keyword evidence="14" id="KW-1185">Reference proteome</keyword>
<evidence type="ECO:0000256" key="6">
    <source>
        <dbReference type="ARBA" id="ARBA00022741"/>
    </source>
</evidence>
<organism evidence="13 14">
    <name type="scientific">Dermatophilus congolensis</name>
    <dbReference type="NCBI Taxonomy" id="1863"/>
    <lineage>
        <taxon>Bacteria</taxon>
        <taxon>Bacillati</taxon>
        <taxon>Actinomycetota</taxon>
        <taxon>Actinomycetes</taxon>
        <taxon>Micrococcales</taxon>
        <taxon>Dermatophilaceae</taxon>
        <taxon>Dermatophilus</taxon>
    </lineage>
</organism>
<reference evidence="13 14" key="1">
    <citation type="submission" date="2017-06" db="EMBL/GenBank/DDBJ databases">
        <authorList>
            <consortium name="Pathogen Informatics"/>
        </authorList>
    </citation>
    <scope>NUCLEOTIDE SEQUENCE [LARGE SCALE GENOMIC DNA]</scope>
    <source>
        <strain evidence="13 14">NCTC13039</strain>
    </source>
</reference>
<sequence length="697" mass="73949">MVLMSRVVVGRVPGVVGQVVVSVQRMRAPSAPPAPMVAVIAVGWCCSRVHGSSGWGWFCVWGCWCCVGGVGGGLSETGSRWVFLAERACMVKRAWGGPAGLVRAADEAEREQLRRHPVPLRRVLMLFAPYRGRLLAVMAVIVASSLVGVVQPFLVREVVDVAIPLQRVPLLLVLVGGMVAATVVTQLLGVLQTLWATMVGQRVMHDLRVAVFENLQRQSLAFFTRTRTGEAQSRLVNDVGGMQSVVTNTATSIAANATTTIATVVAMVALSWRLSLLSLLVVPPAVWITRKVALARRALVDRRQETMADLHTQIEEGLSLSGMRLIRTLGASRARSELFGVTSGALVDLEVRSQLAGRWRLAVMQIVFAVIPALVYLVAGLPATSGGMTIGTLIAFTGLQAGLFRPLMSILNVSAEWISSMALFGRIFAYVDVESDVPEPVSPVFVDPVAARGEVCLEGVSLRYPGSDRDAVSGVDLFIPAGGTVALVGATGSGKSTVASLVRRLVDPSQGRVMIDGVDVRDIAEENLAALVGIVLQETYLVHDSIRANLLLARPDASEGELWAALEVAQIADVVRGLPLGLDTVVGARGYRFSGGEQQRIAVARTVLRDPRVLVLDEATSALDNTTERELQVALDGMMAGRTTLVIAHRLSTIRDADVIVVLDAGRVVERGSHAELMALGGAYAALVAGDGGGAVG</sequence>
<dbReference type="InterPro" id="IPR036640">
    <property type="entry name" value="ABC1_TM_sf"/>
</dbReference>
<evidence type="ECO:0000256" key="4">
    <source>
        <dbReference type="ARBA" id="ARBA00022519"/>
    </source>
</evidence>
<dbReference type="SUPFAM" id="SSF52540">
    <property type="entry name" value="P-loop containing nucleoside triphosphate hydrolases"/>
    <property type="match status" value="1"/>
</dbReference>
<dbReference type="GO" id="GO:0016887">
    <property type="term" value="F:ATP hydrolysis activity"/>
    <property type="evidence" value="ECO:0007669"/>
    <property type="project" value="InterPro"/>
</dbReference>
<dbReference type="InterPro" id="IPR017871">
    <property type="entry name" value="ABC_transporter-like_CS"/>
</dbReference>
<dbReference type="PROSITE" id="PS50893">
    <property type="entry name" value="ABC_TRANSPORTER_2"/>
    <property type="match status" value="1"/>
</dbReference>
<dbReference type="GO" id="GO:0015421">
    <property type="term" value="F:ABC-type oligopeptide transporter activity"/>
    <property type="evidence" value="ECO:0007669"/>
    <property type="project" value="TreeGrafter"/>
</dbReference>
<keyword evidence="2" id="KW-0813">Transport</keyword>
<protein>
    <submittedName>
        <fullName evidence="13">Putative multidrug export ATP-binding/permease protein SAV1866</fullName>
        <ecNumber evidence="13">3.6.3.-</ecNumber>
    </submittedName>
</protein>
<keyword evidence="4" id="KW-0997">Cell inner membrane</keyword>
<keyword evidence="7 13" id="KW-0067">ATP-binding</keyword>
<dbReference type="EMBL" id="LT906453">
    <property type="protein sequence ID" value="SNV18014.1"/>
    <property type="molecule type" value="Genomic_DNA"/>
</dbReference>
<dbReference type="GO" id="GO:0005524">
    <property type="term" value="F:ATP binding"/>
    <property type="evidence" value="ECO:0007669"/>
    <property type="project" value="UniProtKB-KW"/>
</dbReference>
<evidence type="ECO:0000259" key="12">
    <source>
        <dbReference type="PROSITE" id="PS50929"/>
    </source>
</evidence>
<keyword evidence="13" id="KW-0378">Hydrolase</keyword>
<dbReference type="InterPro" id="IPR039421">
    <property type="entry name" value="Type_1_exporter"/>
</dbReference>
<dbReference type="CDD" id="cd18550">
    <property type="entry name" value="ABC_6TM_exporter_like"/>
    <property type="match status" value="1"/>
</dbReference>
<evidence type="ECO:0000256" key="5">
    <source>
        <dbReference type="ARBA" id="ARBA00022692"/>
    </source>
</evidence>
<dbReference type="InterPro" id="IPR011527">
    <property type="entry name" value="ABC1_TM_dom"/>
</dbReference>
<name>A0A239V9C8_9MICO</name>
<evidence type="ECO:0000256" key="10">
    <source>
        <dbReference type="SAM" id="Phobius"/>
    </source>
</evidence>
<dbReference type="STRING" id="1121387.GCA_000429885_01367"/>
<dbReference type="PANTHER" id="PTHR43394:SF1">
    <property type="entry name" value="ATP-BINDING CASSETTE SUB-FAMILY B MEMBER 10, MITOCHONDRIAL"/>
    <property type="match status" value="1"/>
</dbReference>
<keyword evidence="8 10" id="KW-1133">Transmembrane helix</keyword>
<dbReference type="FunFam" id="3.40.50.300:FF:001001">
    <property type="entry name" value="Multidrug ABC transporter ATP-binding protein"/>
    <property type="match status" value="1"/>
</dbReference>
<dbReference type="InterPro" id="IPR027417">
    <property type="entry name" value="P-loop_NTPase"/>
</dbReference>
<dbReference type="Gene3D" id="3.40.50.300">
    <property type="entry name" value="P-loop containing nucleotide triphosphate hydrolases"/>
    <property type="match status" value="1"/>
</dbReference>
<feature type="transmembrane region" description="Helical" evidence="10">
    <location>
        <begin position="361"/>
        <end position="379"/>
    </location>
</feature>
<dbReference type="EC" id="3.6.3.-" evidence="13"/>
<evidence type="ECO:0000256" key="7">
    <source>
        <dbReference type="ARBA" id="ARBA00022840"/>
    </source>
</evidence>
<evidence type="ECO:0000256" key="3">
    <source>
        <dbReference type="ARBA" id="ARBA00022475"/>
    </source>
</evidence>
<dbReference type="InterPro" id="IPR003439">
    <property type="entry name" value="ABC_transporter-like_ATP-bd"/>
</dbReference>